<keyword evidence="2" id="KW-1133">Transmembrane helix</keyword>
<evidence type="ECO:0000256" key="2">
    <source>
        <dbReference type="SAM" id="Phobius"/>
    </source>
</evidence>
<dbReference type="Pfam" id="PF07963">
    <property type="entry name" value="N_methyl"/>
    <property type="match status" value="1"/>
</dbReference>
<reference evidence="3 4" key="1">
    <citation type="submission" date="2016-10" db="EMBL/GenBank/DDBJ databases">
        <authorList>
            <person name="de Groot N.N."/>
        </authorList>
    </citation>
    <scope>NUCLEOTIDE SEQUENCE [LARGE SCALE GENOMIC DNA]</scope>
    <source>
        <strain evidence="3 4">DSM 14789</strain>
    </source>
</reference>
<dbReference type="NCBIfam" id="TIGR02523">
    <property type="entry name" value="type_IV_pilV"/>
    <property type="match status" value="1"/>
</dbReference>
<accession>A0A1G9QLA6</accession>
<gene>
    <name evidence="3" type="ORF">SAMN05661010_03390</name>
</gene>
<evidence type="ECO:0000313" key="4">
    <source>
        <dbReference type="Proteomes" id="UP000198654"/>
    </source>
</evidence>
<dbReference type="InterPro" id="IPR012902">
    <property type="entry name" value="N_methyl_site"/>
</dbReference>
<feature type="compositionally biased region" description="Polar residues" evidence="1">
    <location>
        <begin position="141"/>
        <end position="152"/>
    </location>
</feature>
<dbReference type="AlphaFoldDB" id="A0A1G9QLA6"/>
<keyword evidence="2" id="KW-0812">Transmembrane</keyword>
<evidence type="ECO:0000313" key="3">
    <source>
        <dbReference type="EMBL" id="SDM11789.1"/>
    </source>
</evidence>
<organism evidence="3 4">
    <name type="scientific">Modicisalibacter muralis</name>
    <dbReference type="NCBI Taxonomy" id="119000"/>
    <lineage>
        <taxon>Bacteria</taxon>
        <taxon>Pseudomonadati</taxon>
        <taxon>Pseudomonadota</taxon>
        <taxon>Gammaproteobacteria</taxon>
        <taxon>Oceanospirillales</taxon>
        <taxon>Halomonadaceae</taxon>
        <taxon>Modicisalibacter</taxon>
    </lineage>
</organism>
<feature type="region of interest" description="Disordered" evidence="1">
    <location>
        <begin position="131"/>
        <end position="152"/>
    </location>
</feature>
<proteinExistence type="predicted"/>
<dbReference type="RefSeq" id="WP_245704250.1">
    <property type="nucleotide sequence ID" value="NZ_FNGI01000012.1"/>
</dbReference>
<dbReference type="PROSITE" id="PS00409">
    <property type="entry name" value="PROKAR_NTER_METHYL"/>
    <property type="match status" value="1"/>
</dbReference>
<dbReference type="STRING" id="119000.SAMN05661010_03390"/>
<dbReference type="EMBL" id="FNGI01000012">
    <property type="protein sequence ID" value="SDM11789.1"/>
    <property type="molecule type" value="Genomic_DNA"/>
</dbReference>
<dbReference type="NCBIfam" id="TIGR02532">
    <property type="entry name" value="IV_pilin_GFxxxE"/>
    <property type="match status" value="1"/>
</dbReference>
<feature type="transmembrane region" description="Helical" evidence="2">
    <location>
        <begin position="20"/>
        <end position="40"/>
    </location>
</feature>
<keyword evidence="4" id="KW-1185">Reference proteome</keyword>
<keyword evidence="2" id="KW-0472">Membrane</keyword>
<sequence length="152" mass="16320">MTTTMTSHSISHCRCQGFSLIEALIALLVLSIGLLGVAGMQLKALQGAHMAYQRSLANVIAIDAQERLWSRLQPGQACPPVSDVSDDWKKAWFSDGGDGRETLPGGGDSAIETGADGPCSYRVTVDWQETRKEGNEDISPFTYQFSLPGATS</sequence>
<evidence type="ECO:0000256" key="1">
    <source>
        <dbReference type="SAM" id="MobiDB-lite"/>
    </source>
</evidence>
<protein>
    <submittedName>
        <fullName evidence="3">Type IV pilus assembly protein PilV</fullName>
    </submittedName>
</protein>
<name>A0A1G9QLA6_9GAMM</name>
<dbReference type="InterPro" id="IPR013362">
    <property type="entry name" value="Pilus_4_PilV"/>
</dbReference>
<dbReference type="Proteomes" id="UP000198654">
    <property type="component" value="Unassembled WGS sequence"/>
</dbReference>
<feature type="region of interest" description="Disordered" evidence="1">
    <location>
        <begin position="96"/>
        <end position="117"/>
    </location>
</feature>